<accession>A0ABP9MYL9</accession>
<evidence type="ECO:0000313" key="3">
    <source>
        <dbReference type="Proteomes" id="UP001500631"/>
    </source>
</evidence>
<protein>
    <submittedName>
        <fullName evidence="2">Uncharacterized protein</fullName>
    </submittedName>
</protein>
<proteinExistence type="predicted"/>
<evidence type="ECO:0000313" key="2">
    <source>
        <dbReference type="EMBL" id="GAA5100779.1"/>
    </source>
</evidence>
<name>A0ABP9MYL9_9GAMM</name>
<dbReference type="RefSeq" id="WP_077925851.1">
    <property type="nucleotide sequence ID" value="NZ_BAABKE010000005.1"/>
</dbReference>
<evidence type="ECO:0000256" key="1">
    <source>
        <dbReference type="SAM" id="SignalP"/>
    </source>
</evidence>
<organism evidence="2 3">
    <name type="scientific">Wohlfahrtiimonas larvae</name>
    <dbReference type="NCBI Taxonomy" id="1157986"/>
    <lineage>
        <taxon>Bacteria</taxon>
        <taxon>Pseudomonadati</taxon>
        <taxon>Pseudomonadota</taxon>
        <taxon>Gammaproteobacteria</taxon>
        <taxon>Cardiobacteriales</taxon>
        <taxon>Ignatzschineriaceae</taxon>
        <taxon>Wohlfahrtiimonas</taxon>
    </lineage>
</organism>
<sequence>MKKSLVLASLLASFAFATGPSVVDARIQPLSINDQGELLYKYILTENPTGAHMAHPLISGLGVFKAGKHVALTQDILDMTTVSSEDAYWAKRQIQEKWFTQACETDDLTEGFTKCNAEANRKNQWFTLAEYKEKYGSDLLKVPHMTLHPSDIYASSQDKVYVDYDFDPFVVLQFQSESCFDDGFASLVITNTVMNDQANDRNSIDPIPFDCAVASAIIMK</sequence>
<dbReference type="EMBL" id="BAABKE010000005">
    <property type="protein sequence ID" value="GAA5100779.1"/>
    <property type="molecule type" value="Genomic_DNA"/>
</dbReference>
<feature type="chain" id="PRO_5046931136" evidence="1">
    <location>
        <begin position="18"/>
        <end position="220"/>
    </location>
</feature>
<reference evidence="3" key="1">
    <citation type="journal article" date="2019" name="Int. J. Syst. Evol. Microbiol.">
        <title>The Global Catalogue of Microorganisms (GCM) 10K type strain sequencing project: providing services to taxonomists for standard genome sequencing and annotation.</title>
        <authorList>
            <consortium name="The Broad Institute Genomics Platform"/>
            <consortium name="The Broad Institute Genome Sequencing Center for Infectious Disease"/>
            <person name="Wu L."/>
            <person name="Ma J."/>
        </authorList>
    </citation>
    <scope>NUCLEOTIDE SEQUENCE [LARGE SCALE GENOMIC DNA]</scope>
    <source>
        <strain evidence="3">JCM 18424</strain>
    </source>
</reference>
<dbReference type="Proteomes" id="UP001500631">
    <property type="component" value="Unassembled WGS sequence"/>
</dbReference>
<keyword evidence="1" id="KW-0732">Signal</keyword>
<keyword evidence="3" id="KW-1185">Reference proteome</keyword>
<feature type="signal peptide" evidence="1">
    <location>
        <begin position="1"/>
        <end position="17"/>
    </location>
</feature>
<gene>
    <name evidence="2" type="ORF">GCM10023338_15800</name>
</gene>
<comment type="caution">
    <text evidence="2">The sequence shown here is derived from an EMBL/GenBank/DDBJ whole genome shotgun (WGS) entry which is preliminary data.</text>
</comment>